<dbReference type="Proteomes" id="UP000054248">
    <property type="component" value="Unassembled WGS sequence"/>
</dbReference>
<keyword evidence="5" id="KW-0597">Phosphoprotein</keyword>
<dbReference type="STRING" id="1051891.A0A0C3MIH0"/>
<evidence type="ECO:0000313" key="10">
    <source>
        <dbReference type="EMBL" id="KIO33482.1"/>
    </source>
</evidence>
<evidence type="ECO:0000256" key="4">
    <source>
        <dbReference type="ARBA" id="ARBA00022540"/>
    </source>
</evidence>
<dbReference type="InterPro" id="IPR003890">
    <property type="entry name" value="MIF4G-like_typ-3"/>
</dbReference>
<gene>
    <name evidence="10" type="ORF">M407DRAFT_233102</name>
</gene>
<keyword evidence="11" id="KW-1185">Reference proteome</keyword>
<sequence length="327" mass="37254">DTNSPEFVERKVKAQLNKITPQNYDSISNQVINWVNNAEGEKRGNVLDLATKLMLEQAAATALFSETFARMSRKMMEKCSASIQDSNVRNAAGEPILGGHLFRKYLLSRCKEYSELCWSFDRAGSTDPSTQDHKSEGQPIMFSDEYYAICKAKREGLNLIRFMGELFKVQLLTERIMHETIKQLLAKINDPREEEIERLCILLATIGQKLDTPKAKGHVNVYLGKMEKSVDNNKLSPRLRCKLLDVIELRKRNWIPRGTVLESPATIQLHEQVTTLRGMSNGMALMLDLLLRASRKRMEQPKNNKPTNRPANPVARNRLRMSPLVIA</sequence>
<dbReference type="SUPFAM" id="SSF48371">
    <property type="entry name" value="ARM repeat"/>
    <property type="match status" value="1"/>
</dbReference>
<dbReference type="PANTHER" id="PTHR23253:SF9">
    <property type="entry name" value="EUKARYOTIC TRANSLATION INITIATION FACTOR 4 GAMMA 2"/>
    <property type="match status" value="1"/>
</dbReference>
<dbReference type="HOGENOM" id="CLU_030857_1_0_1"/>
<keyword evidence="3" id="KW-0963">Cytoplasm</keyword>
<comment type="subcellular location">
    <subcellularLocation>
        <location evidence="1">Cytoplasm</location>
    </subcellularLocation>
</comment>
<keyword evidence="6" id="KW-0694">RNA-binding</keyword>
<evidence type="ECO:0000259" key="9">
    <source>
        <dbReference type="SMART" id="SM00543"/>
    </source>
</evidence>
<evidence type="ECO:0000256" key="5">
    <source>
        <dbReference type="ARBA" id="ARBA00022553"/>
    </source>
</evidence>
<feature type="domain" description="MIF4G" evidence="9">
    <location>
        <begin position="9"/>
        <end position="253"/>
    </location>
</feature>
<dbReference type="FunFam" id="1.25.40.180:FF:000020">
    <property type="entry name" value="Eukaryotic translation initiation factor subunit"/>
    <property type="match status" value="1"/>
</dbReference>
<dbReference type="GO" id="GO:0016281">
    <property type="term" value="C:eukaryotic translation initiation factor 4F complex"/>
    <property type="evidence" value="ECO:0007669"/>
    <property type="project" value="TreeGrafter"/>
</dbReference>
<feature type="non-terminal residue" evidence="10">
    <location>
        <position position="1"/>
    </location>
</feature>
<dbReference type="Pfam" id="PF02854">
    <property type="entry name" value="MIF4G"/>
    <property type="match status" value="1"/>
</dbReference>
<proteinExistence type="inferred from homology"/>
<dbReference type="GO" id="GO:0010494">
    <property type="term" value="C:cytoplasmic stress granule"/>
    <property type="evidence" value="ECO:0007669"/>
    <property type="project" value="UniProtKB-ARBA"/>
</dbReference>
<evidence type="ECO:0000256" key="7">
    <source>
        <dbReference type="ARBA" id="ARBA00022917"/>
    </source>
</evidence>
<evidence type="ECO:0000256" key="3">
    <source>
        <dbReference type="ARBA" id="ARBA00022490"/>
    </source>
</evidence>
<reference evidence="11" key="2">
    <citation type="submission" date="2015-01" db="EMBL/GenBank/DDBJ databases">
        <title>Evolutionary Origins and Diversification of the Mycorrhizal Mutualists.</title>
        <authorList>
            <consortium name="DOE Joint Genome Institute"/>
            <consortium name="Mycorrhizal Genomics Consortium"/>
            <person name="Kohler A."/>
            <person name="Kuo A."/>
            <person name="Nagy L.G."/>
            <person name="Floudas D."/>
            <person name="Copeland A."/>
            <person name="Barry K.W."/>
            <person name="Cichocki N."/>
            <person name="Veneault-Fourrey C."/>
            <person name="LaButti K."/>
            <person name="Lindquist E.A."/>
            <person name="Lipzen A."/>
            <person name="Lundell T."/>
            <person name="Morin E."/>
            <person name="Murat C."/>
            <person name="Riley R."/>
            <person name="Ohm R."/>
            <person name="Sun H."/>
            <person name="Tunlid A."/>
            <person name="Henrissat B."/>
            <person name="Grigoriev I.V."/>
            <person name="Hibbett D.S."/>
            <person name="Martin F."/>
        </authorList>
    </citation>
    <scope>NUCLEOTIDE SEQUENCE [LARGE SCALE GENOMIC DNA]</scope>
    <source>
        <strain evidence="11">MUT 4182</strain>
    </source>
</reference>
<evidence type="ECO:0000256" key="6">
    <source>
        <dbReference type="ARBA" id="ARBA00022884"/>
    </source>
</evidence>
<dbReference type="SMART" id="SM00543">
    <property type="entry name" value="MIF4G"/>
    <property type="match status" value="1"/>
</dbReference>
<dbReference type="PANTHER" id="PTHR23253">
    <property type="entry name" value="EUKARYOTIC TRANSLATION INITIATION FACTOR 4 GAMMA"/>
    <property type="match status" value="1"/>
</dbReference>
<dbReference type="GO" id="GO:0003729">
    <property type="term" value="F:mRNA binding"/>
    <property type="evidence" value="ECO:0007669"/>
    <property type="project" value="TreeGrafter"/>
</dbReference>
<feature type="region of interest" description="Disordered" evidence="8">
    <location>
        <begin position="298"/>
        <end position="327"/>
    </location>
</feature>
<dbReference type="GO" id="GO:0003743">
    <property type="term" value="F:translation initiation factor activity"/>
    <property type="evidence" value="ECO:0007669"/>
    <property type="project" value="UniProtKB-KW"/>
</dbReference>
<keyword evidence="7" id="KW-0648">Protein biosynthesis</keyword>
<evidence type="ECO:0000256" key="1">
    <source>
        <dbReference type="ARBA" id="ARBA00004496"/>
    </source>
</evidence>
<dbReference type="Gene3D" id="1.25.40.180">
    <property type="match status" value="1"/>
</dbReference>
<keyword evidence="4" id="KW-0396">Initiation factor</keyword>
<reference evidence="10 11" key="1">
    <citation type="submission" date="2014-04" db="EMBL/GenBank/DDBJ databases">
        <authorList>
            <consortium name="DOE Joint Genome Institute"/>
            <person name="Kuo A."/>
            <person name="Girlanda M."/>
            <person name="Perotto S."/>
            <person name="Kohler A."/>
            <person name="Nagy L.G."/>
            <person name="Floudas D."/>
            <person name="Copeland A."/>
            <person name="Barry K.W."/>
            <person name="Cichocki N."/>
            <person name="Veneault-Fourrey C."/>
            <person name="LaButti K."/>
            <person name="Lindquist E.A."/>
            <person name="Lipzen A."/>
            <person name="Lundell T."/>
            <person name="Morin E."/>
            <person name="Murat C."/>
            <person name="Sun H."/>
            <person name="Tunlid A."/>
            <person name="Henrissat B."/>
            <person name="Grigoriev I.V."/>
            <person name="Hibbett D.S."/>
            <person name="Martin F."/>
            <person name="Nordberg H.P."/>
            <person name="Cantor M.N."/>
            <person name="Hua S.X."/>
        </authorList>
    </citation>
    <scope>NUCLEOTIDE SEQUENCE [LARGE SCALE GENOMIC DNA]</scope>
    <source>
        <strain evidence="10 11">MUT 4182</strain>
    </source>
</reference>
<protein>
    <recommendedName>
        <fullName evidence="9">MIF4G domain-containing protein</fullName>
    </recommendedName>
</protein>
<dbReference type="EMBL" id="KN822948">
    <property type="protein sequence ID" value="KIO33482.1"/>
    <property type="molecule type" value="Genomic_DNA"/>
</dbReference>
<name>A0A0C3MIH0_9AGAM</name>
<evidence type="ECO:0000313" key="11">
    <source>
        <dbReference type="Proteomes" id="UP000054248"/>
    </source>
</evidence>
<evidence type="ECO:0000256" key="8">
    <source>
        <dbReference type="SAM" id="MobiDB-lite"/>
    </source>
</evidence>
<dbReference type="InterPro" id="IPR016024">
    <property type="entry name" value="ARM-type_fold"/>
</dbReference>
<organism evidence="10 11">
    <name type="scientific">Tulasnella calospora MUT 4182</name>
    <dbReference type="NCBI Taxonomy" id="1051891"/>
    <lineage>
        <taxon>Eukaryota</taxon>
        <taxon>Fungi</taxon>
        <taxon>Dikarya</taxon>
        <taxon>Basidiomycota</taxon>
        <taxon>Agaricomycotina</taxon>
        <taxon>Agaricomycetes</taxon>
        <taxon>Cantharellales</taxon>
        <taxon>Tulasnellaceae</taxon>
        <taxon>Tulasnella</taxon>
    </lineage>
</organism>
<accession>A0A0C3MIH0</accession>
<evidence type="ECO:0000256" key="2">
    <source>
        <dbReference type="ARBA" id="ARBA00005775"/>
    </source>
</evidence>
<dbReference type="OrthoDB" id="514777at2759"/>
<comment type="similarity">
    <text evidence="2">Belongs to the eukaryotic initiation factor 4G family.</text>
</comment>
<dbReference type="AlphaFoldDB" id="A0A0C3MIH0"/>